<evidence type="ECO:0000313" key="2">
    <source>
        <dbReference type="Proteomes" id="UP000198211"/>
    </source>
</evidence>
<dbReference type="OrthoDB" id="4327540at2759"/>
<sequence>PPESVFASEAEAEAAIHAWTKEHNFNVSQSQLQRNEDGDVRYRRFACDQAGQTGMNTVLPFAQIWMPGEAETDFIWAFEKLKELMVTHGITTEIFMAQFDAAVDSSTEQEFNDRAAKLRNLSGVMADYLDRQWWPHKHKIMRYWTEKYCHFGCRDTSTVEGTHASMKRWLDNSRGDLLRVFQDLCDDAT</sequence>
<protein>
    <recommendedName>
        <fullName evidence="3">MULE transposase domain-containing protein</fullName>
    </recommendedName>
</protein>
<reference evidence="2" key="1">
    <citation type="submission" date="2017-03" db="EMBL/GenBank/DDBJ databases">
        <title>Phytopthora megakarya and P. palmivora, two closely related causual agents of cacao black pod achieved similar genome size and gene model numbers by different mechanisms.</title>
        <authorList>
            <person name="Ali S."/>
            <person name="Shao J."/>
            <person name="Larry D.J."/>
            <person name="Kronmiller B."/>
            <person name="Shen D."/>
            <person name="Strem M.D."/>
            <person name="Melnick R.L."/>
            <person name="Guiltinan M.J."/>
            <person name="Tyler B.M."/>
            <person name="Meinhardt L.W."/>
            <person name="Bailey B.A."/>
        </authorList>
    </citation>
    <scope>NUCLEOTIDE SEQUENCE [LARGE SCALE GENOMIC DNA]</scope>
    <source>
        <strain evidence="2">zdho120</strain>
    </source>
</reference>
<organism evidence="1 2">
    <name type="scientific">Phytophthora megakarya</name>
    <dbReference type="NCBI Taxonomy" id="4795"/>
    <lineage>
        <taxon>Eukaryota</taxon>
        <taxon>Sar</taxon>
        <taxon>Stramenopiles</taxon>
        <taxon>Oomycota</taxon>
        <taxon>Peronosporomycetes</taxon>
        <taxon>Peronosporales</taxon>
        <taxon>Peronosporaceae</taxon>
        <taxon>Phytophthora</taxon>
    </lineage>
</organism>
<evidence type="ECO:0008006" key="3">
    <source>
        <dbReference type="Google" id="ProtNLM"/>
    </source>
</evidence>
<dbReference type="EMBL" id="NBNE01014597">
    <property type="protein sequence ID" value="OWY94301.1"/>
    <property type="molecule type" value="Genomic_DNA"/>
</dbReference>
<feature type="non-terminal residue" evidence="1">
    <location>
        <position position="1"/>
    </location>
</feature>
<comment type="caution">
    <text evidence="1">The sequence shown here is derived from an EMBL/GenBank/DDBJ whole genome shotgun (WGS) entry which is preliminary data.</text>
</comment>
<accession>A0A225UN01</accession>
<gene>
    <name evidence="1" type="ORF">PHMEG_00036007</name>
</gene>
<dbReference type="Proteomes" id="UP000198211">
    <property type="component" value="Unassembled WGS sequence"/>
</dbReference>
<evidence type="ECO:0000313" key="1">
    <source>
        <dbReference type="EMBL" id="OWY94301.1"/>
    </source>
</evidence>
<proteinExistence type="predicted"/>
<name>A0A225UN01_9STRA</name>
<dbReference type="AlphaFoldDB" id="A0A225UN01"/>
<keyword evidence="2" id="KW-1185">Reference proteome</keyword>